<keyword evidence="7" id="KW-1185">Reference proteome</keyword>
<feature type="region of interest" description="Disordered" evidence="5">
    <location>
        <begin position="124"/>
        <end position="165"/>
    </location>
</feature>
<name>A0A0K0DF37_ANGCA</name>
<dbReference type="WBParaSite" id="ACAC_0000954201-mRNA-1">
    <property type="protein sequence ID" value="ACAC_0000954201-mRNA-1"/>
    <property type="gene ID" value="ACAC_0000954201"/>
</dbReference>
<evidence type="ECO:0000313" key="7">
    <source>
        <dbReference type="Proteomes" id="UP000035642"/>
    </source>
</evidence>
<evidence type="ECO:0000256" key="3">
    <source>
        <dbReference type="ARBA" id="ARBA00022490"/>
    </source>
</evidence>
<sequence length="268" mass="29655">MSTILGFIVLSPLLFSKHFKERTRGGIMQLEFLPTHTITLKKTRFGGGTRTVAFHVAGVSAACELRPDGHTLHVTVGQGLPNTTRPSMARPSTGYQRRVDRLRTSTRRTPCRTSPPVREVQRLNVSHGMTNELPTSVVDRRPSAQSGISQNSTSDKSSNNSSWNQSVMNTSAGAIASRYGGVPTAFVPMAQIEHRTMEASRPSKPKPPTKPRLYPVVKAIYDYDAQDTDELSFSAGDEIELMQRHESGWWQGKMGNRIGLFPANYVQE</sequence>
<organism evidence="7 8">
    <name type="scientific">Angiostrongylus cantonensis</name>
    <name type="common">Rat lungworm</name>
    <dbReference type="NCBI Taxonomy" id="6313"/>
    <lineage>
        <taxon>Eukaryota</taxon>
        <taxon>Metazoa</taxon>
        <taxon>Ecdysozoa</taxon>
        <taxon>Nematoda</taxon>
        <taxon>Chromadorea</taxon>
        <taxon>Rhabditida</taxon>
        <taxon>Rhabditina</taxon>
        <taxon>Rhabditomorpha</taxon>
        <taxon>Strongyloidea</taxon>
        <taxon>Metastrongylidae</taxon>
        <taxon>Angiostrongylus</taxon>
    </lineage>
</organism>
<dbReference type="PANTHER" id="PTHR47174:SF3">
    <property type="entry name" value="BRIDGING INTEGRATOR 3"/>
    <property type="match status" value="1"/>
</dbReference>
<accession>A0A0K0DF37</accession>
<dbReference type="Gene3D" id="2.30.30.40">
    <property type="entry name" value="SH3 Domains"/>
    <property type="match status" value="1"/>
</dbReference>
<comment type="subcellular location">
    <subcellularLocation>
        <location evidence="1">Cytoplasm</location>
    </subcellularLocation>
</comment>
<evidence type="ECO:0000256" key="5">
    <source>
        <dbReference type="SAM" id="MobiDB-lite"/>
    </source>
</evidence>
<dbReference type="GO" id="GO:0008289">
    <property type="term" value="F:lipid binding"/>
    <property type="evidence" value="ECO:0007669"/>
    <property type="project" value="TreeGrafter"/>
</dbReference>
<feature type="region of interest" description="Disordered" evidence="5">
    <location>
        <begin position="76"/>
        <end position="98"/>
    </location>
</feature>
<dbReference type="STRING" id="6313.A0A0K0DF37"/>
<feature type="compositionally biased region" description="Polar residues" evidence="5">
    <location>
        <begin position="124"/>
        <end position="134"/>
    </location>
</feature>
<dbReference type="GO" id="GO:0097320">
    <property type="term" value="P:plasma membrane tubulation"/>
    <property type="evidence" value="ECO:0007669"/>
    <property type="project" value="TreeGrafter"/>
</dbReference>
<evidence type="ECO:0000313" key="8">
    <source>
        <dbReference type="WBParaSite" id="ACAC_0000954201-mRNA-1"/>
    </source>
</evidence>
<dbReference type="FunFam" id="2.30.30.40:FF:000072">
    <property type="entry name" value="Unconventional Myosin IB"/>
    <property type="match status" value="1"/>
</dbReference>
<dbReference type="GO" id="GO:0051666">
    <property type="term" value="P:actin cortical patch localization"/>
    <property type="evidence" value="ECO:0007669"/>
    <property type="project" value="InterPro"/>
</dbReference>
<evidence type="ECO:0000256" key="1">
    <source>
        <dbReference type="ARBA" id="ARBA00004496"/>
    </source>
</evidence>
<feature type="domain" description="SH3" evidence="6">
    <location>
        <begin position="212"/>
        <end position="268"/>
    </location>
</feature>
<dbReference type="InterPro" id="IPR046982">
    <property type="entry name" value="BIN3/RVS161-like"/>
</dbReference>
<dbReference type="AlphaFoldDB" id="A0A0K0DF37"/>
<dbReference type="SUPFAM" id="SSF50044">
    <property type="entry name" value="SH3-domain"/>
    <property type="match status" value="1"/>
</dbReference>
<feature type="compositionally biased region" description="Low complexity" evidence="5">
    <location>
        <begin position="149"/>
        <end position="165"/>
    </location>
</feature>
<dbReference type="PROSITE" id="PS50002">
    <property type="entry name" value="SH3"/>
    <property type="match status" value="1"/>
</dbReference>
<dbReference type="SMART" id="SM00326">
    <property type="entry name" value="SH3"/>
    <property type="match status" value="1"/>
</dbReference>
<dbReference type="InterPro" id="IPR001452">
    <property type="entry name" value="SH3_domain"/>
</dbReference>
<evidence type="ECO:0000256" key="2">
    <source>
        <dbReference type="ARBA" id="ARBA00022443"/>
    </source>
</evidence>
<reference evidence="7" key="1">
    <citation type="submission" date="2012-09" db="EMBL/GenBank/DDBJ databases">
        <authorList>
            <person name="Martin A.A."/>
        </authorList>
    </citation>
    <scope>NUCLEOTIDE SEQUENCE</scope>
</reference>
<dbReference type="InterPro" id="IPR036028">
    <property type="entry name" value="SH3-like_dom_sf"/>
</dbReference>
<dbReference type="Proteomes" id="UP000035642">
    <property type="component" value="Unassembled WGS sequence"/>
</dbReference>
<dbReference type="GO" id="GO:0015629">
    <property type="term" value="C:actin cytoskeleton"/>
    <property type="evidence" value="ECO:0007669"/>
    <property type="project" value="TreeGrafter"/>
</dbReference>
<keyword evidence="2 4" id="KW-0728">SH3 domain</keyword>
<dbReference type="PANTHER" id="PTHR47174">
    <property type="entry name" value="BRIDGING INTEGRATOR 3"/>
    <property type="match status" value="1"/>
</dbReference>
<dbReference type="Pfam" id="PF14604">
    <property type="entry name" value="SH3_9"/>
    <property type="match status" value="1"/>
</dbReference>
<evidence type="ECO:0000256" key="4">
    <source>
        <dbReference type="PROSITE-ProRule" id="PRU00192"/>
    </source>
</evidence>
<reference evidence="8" key="2">
    <citation type="submission" date="2017-02" db="UniProtKB">
        <authorList>
            <consortium name="WormBaseParasite"/>
        </authorList>
    </citation>
    <scope>IDENTIFICATION</scope>
</reference>
<evidence type="ECO:0000259" key="6">
    <source>
        <dbReference type="PROSITE" id="PS50002"/>
    </source>
</evidence>
<dbReference type="PRINTS" id="PR00452">
    <property type="entry name" value="SH3DOMAIN"/>
</dbReference>
<proteinExistence type="predicted"/>
<dbReference type="GO" id="GO:0005737">
    <property type="term" value="C:cytoplasm"/>
    <property type="evidence" value="ECO:0007669"/>
    <property type="project" value="UniProtKB-SubCell"/>
</dbReference>
<dbReference type="GO" id="GO:0006897">
    <property type="term" value="P:endocytosis"/>
    <property type="evidence" value="ECO:0007669"/>
    <property type="project" value="InterPro"/>
</dbReference>
<keyword evidence="3" id="KW-0963">Cytoplasm</keyword>
<protein>
    <submittedName>
        <fullName evidence="8">SH3 domain-containing protein</fullName>
    </submittedName>
</protein>